<comment type="similarity">
    <text evidence="2">Belongs to the YkuD family.</text>
</comment>
<feature type="chain" id="PRO_5005871071" description="L,D-TPase catalytic domain-containing protein" evidence="8">
    <location>
        <begin position="18"/>
        <end position="320"/>
    </location>
</feature>
<dbReference type="InterPro" id="IPR038063">
    <property type="entry name" value="Transpep_catalytic_dom"/>
</dbReference>
<keyword evidence="4 7" id="KW-0133">Cell shape</keyword>
<dbReference type="GO" id="GO:0008360">
    <property type="term" value="P:regulation of cell shape"/>
    <property type="evidence" value="ECO:0007669"/>
    <property type="project" value="UniProtKB-UniRule"/>
</dbReference>
<organism evidence="10 11">
    <name type="scientific">Bosea vaviloviae</name>
    <dbReference type="NCBI Taxonomy" id="1526658"/>
    <lineage>
        <taxon>Bacteria</taxon>
        <taxon>Pseudomonadati</taxon>
        <taxon>Pseudomonadota</taxon>
        <taxon>Alphaproteobacteria</taxon>
        <taxon>Hyphomicrobiales</taxon>
        <taxon>Boseaceae</taxon>
        <taxon>Bosea</taxon>
    </lineage>
</organism>
<evidence type="ECO:0000256" key="2">
    <source>
        <dbReference type="ARBA" id="ARBA00005992"/>
    </source>
</evidence>
<evidence type="ECO:0000313" key="10">
    <source>
        <dbReference type="EMBL" id="KPH73768.1"/>
    </source>
</evidence>
<evidence type="ECO:0000256" key="7">
    <source>
        <dbReference type="PROSITE-ProRule" id="PRU01373"/>
    </source>
</evidence>
<dbReference type="PANTHER" id="PTHR30582:SF30">
    <property type="entry name" value="BLR4375 PROTEIN"/>
    <property type="match status" value="1"/>
</dbReference>
<dbReference type="Pfam" id="PF03734">
    <property type="entry name" value="YkuD"/>
    <property type="match status" value="1"/>
</dbReference>
<dbReference type="PANTHER" id="PTHR30582">
    <property type="entry name" value="L,D-TRANSPEPTIDASE"/>
    <property type="match status" value="1"/>
</dbReference>
<dbReference type="Gene3D" id="2.40.440.10">
    <property type="entry name" value="L,D-transpeptidase catalytic domain-like"/>
    <property type="match status" value="1"/>
</dbReference>
<dbReference type="PATRIC" id="fig|1526658.3.peg.4812"/>
<keyword evidence="5 7" id="KW-0573">Peptidoglycan synthesis</keyword>
<gene>
    <name evidence="10" type="ORF">AE618_26355</name>
</gene>
<dbReference type="AlphaFoldDB" id="A0A0N1FAW0"/>
<keyword evidence="11" id="KW-1185">Reference proteome</keyword>
<dbReference type="GO" id="GO:0071972">
    <property type="term" value="F:peptidoglycan L,D-transpeptidase activity"/>
    <property type="evidence" value="ECO:0007669"/>
    <property type="project" value="TreeGrafter"/>
</dbReference>
<dbReference type="EMBL" id="LGSZ01000095">
    <property type="protein sequence ID" value="KPH73768.1"/>
    <property type="molecule type" value="Genomic_DNA"/>
</dbReference>
<evidence type="ECO:0000259" key="9">
    <source>
        <dbReference type="PROSITE" id="PS52029"/>
    </source>
</evidence>
<proteinExistence type="inferred from homology"/>
<feature type="domain" description="L,D-TPase catalytic" evidence="9">
    <location>
        <begin position="184"/>
        <end position="319"/>
    </location>
</feature>
<dbReference type="GO" id="GO:0005576">
    <property type="term" value="C:extracellular region"/>
    <property type="evidence" value="ECO:0007669"/>
    <property type="project" value="TreeGrafter"/>
</dbReference>
<keyword evidence="8" id="KW-0732">Signal</keyword>
<reference evidence="10 11" key="1">
    <citation type="submission" date="2015-07" db="EMBL/GenBank/DDBJ databases">
        <title>Whole genome sequencing of Bosea vaviloviae isolated from cave pool.</title>
        <authorList>
            <person name="Tan N.E.H."/>
            <person name="Lee Y.P."/>
            <person name="Gan H.M."/>
            <person name="Barton H."/>
            <person name="Savka M.A."/>
        </authorList>
    </citation>
    <scope>NUCLEOTIDE SEQUENCE [LARGE SCALE GENOMIC DNA]</scope>
    <source>
        <strain evidence="10 11">SD260</strain>
    </source>
</reference>
<evidence type="ECO:0000256" key="1">
    <source>
        <dbReference type="ARBA" id="ARBA00004752"/>
    </source>
</evidence>
<dbReference type="UniPathway" id="UPA00219"/>
<keyword evidence="6 7" id="KW-0961">Cell wall biogenesis/degradation</keyword>
<dbReference type="InterPro" id="IPR050979">
    <property type="entry name" value="LD-transpeptidase"/>
</dbReference>
<evidence type="ECO:0000313" key="11">
    <source>
        <dbReference type="Proteomes" id="UP000037822"/>
    </source>
</evidence>
<name>A0A0N1FAW0_9HYPH</name>
<sequence>MLLAAAVLASWASPATALTADEVNGVSFADRTKQAAPGPDPFIVKAQVLLSRRSISPGVIDGVDGENFRKAVAQFRRLAQLPDGDEIDELAWLNLGGDAANDVIAAYTLTDKDAAYDFADDIPRDYAKQARMKRLSYTSPEEMLGERFHMSETLLGALNPERAFSKAGARLLVTSAQRSPETGAALRIDAIKSTGMVIVFGAQDAVLASYPATIGSEDMPSPSGEYTIERVARNPNYTYDPEKNFQQGKNTQTLVLPPGPNGPVGTVWIALSKPTFGIHGTPEPGKVSKTNSHGCIRLTNWDAEELADLVKPGVPVRFVD</sequence>
<evidence type="ECO:0000256" key="4">
    <source>
        <dbReference type="ARBA" id="ARBA00022960"/>
    </source>
</evidence>
<dbReference type="GO" id="GO:0018104">
    <property type="term" value="P:peptidoglycan-protein cross-linking"/>
    <property type="evidence" value="ECO:0007669"/>
    <property type="project" value="TreeGrafter"/>
</dbReference>
<feature type="active site" description="Nucleophile" evidence="7">
    <location>
        <position position="295"/>
    </location>
</feature>
<feature type="active site" description="Proton donor/acceptor" evidence="7">
    <location>
        <position position="279"/>
    </location>
</feature>
<comment type="pathway">
    <text evidence="1 7">Cell wall biogenesis; peptidoglycan biosynthesis.</text>
</comment>
<dbReference type="Proteomes" id="UP000037822">
    <property type="component" value="Unassembled WGS sequence"/>
</dbReference>
<protein>
    <recommendedName>
        <fullName evidence="9">L,D-TPase catalytic domain-containing protein</fullName>
    </recommendedName>
</protein>
<keyword evidence="3" id="KW-0808">Transferase</keyword>
<dbReference type="GO" id="GO:0071555">
    <property type="term" value="P:cell wall organization"/>
    <property type="evidence" value="ECO:0007669"/>
    <property type="project" value="UniProtKB-UniRule"/>
</dbReference>
<dbReference type="InterPro" id="IPR005490">
    <property type="entry name" value="LD_TPept_cat_dom"/>
</dbReference>
<dbReference type="PROSITE" id="PS52029">
    <property type="entry name" value="LD_TPASE"/>
    <property type="match status" value="1"/>
</dbReference>
<evidence type="ECO:0000256" key="8">
    <source>
        <dbReference type="SAM" id="SignalP"/>
    </source>
</evidence>
<evidence type="ECO:0000256" key="3">
    <source>
        <dbReference type="ARBA" id="ARBA00022679"/>
    </source>
</evidence>
<evidence type="ECO:0000256" key="5">
    <source>
        <dbReference type="ARBA" id="ARBA00022984"/>
    </source>
</evidence>
<evidence type="ECO:0000256" key="6">
    <source>
        <dbReference type="ARBA" id="ARBA00023316"/>
    </source>
</evidence>
<dbReference type="CDD" id="cd16913">
    <property type="entry name" value="YkuD_like"/>
    <property type="match status" value="1"/>
</dbReference>
<dbReference type="GO" id="GO:0016740">
    <property type="term" value="F:transferase activity"/>
    <property type="evidence" value="ECO:0007669"/>
    <property type="project" value="UniProtKB-KW"/>
</dbReference>
<dbReference type="SUPFAM" id="SSF141523">
    <property type="entry name" value="L,D-transpeptidase catalytic domain-like"/>
    <property type="match status" value="1"/>
</dbReference>
<feature type="signal peptide" evidence="8">
    <location>
        <begin position="1"/>
        <end position="17"/>
    </location>
</feature>
<accession>A0A0N1FAW0</accession>
<comment type="caution">
    <text evidence="10">The sequence shown here is derived from an EMBL/GenBank/DDBJ whole genome shotgun (WGS) entry which is preliminary data.</text>
</comment>